<evidence type="ECO:0000256" key="2">
    <source>
        <dbReference type="ARBA" id="ARBA00022705"/>
    </source>
</evidence>
<dbReference type="HAMAP" id="MF_01159">
    <property type="entry name" value="YabA"/>
    <property type="match status" value="1"/>
</dbReference>
<dbReference type="PIRSF" id="PIRSF021439">
    <property type="entry name" value="DUF972"/>
    <property type="match status" value="1"/>
</dbReference>
<keyword evidence="7" id="KW-0175">Coiled coil</keyword>
<accession>A0A8J2VD46</accession>
<dbReference type="NCBIfam" id="NF009644">
    <property type="entry name" value="PRK13169.1-5"/>
    <property type="match status" value="1"/>
</dbReference>
<evidence type="ECO:0000256" key="1">
    <source>
        <dbReference type="ARBA" id="ARBA00022490"/>
    </source>
</evidence>
<dbReference type="EMBL" id="BMHQ01000008">
    <property type="protein sequence ID" value="GGE22034.1"/>
    <property type="molecule type" value="Genomic_DNA"/>
</dbReference>
<keyword evidence="2 6" id="KW-0235">DNA replication</keyword>
<feature type="binding site" evidence="6">
    <location>
        <position position="109"/>
    </location>
    <ligand>
        <name>Zn(2+)</name>
        <dbReference type="ChEBI" id="CHEBI:29105"/>
    </ligand>
</feature>
<sequence length="122" mass="13886">MGGVDKQAILSRMTRIEDQIGELYKELGGLKEQIVQMLEENTRLVLENQALREQLEQAVRSDAMSDDFDRKEEGTGEGHDNLARLYNEGFHICNVHYGSMRSDGDCLFCLSFLNKTAQDEKV</sequence>
<keyword evidence="1 6" id="KW-0963">Cytoplasm</keyword>
<comment type="caution">
    <text evidence="8">The sequence shown here is derived from an EMBL/GenBank/DDBJ whole genome shotgun (WGS) entry which is preliminary data.</text>
</comment>
<reference evidence="8" key="1">
    <citation type="journal article" date="2014" name="Int. J. Syst. Evol. Microbiol.">
        <title>Complete genome sequence of Corynebacterium casei LMG S-19264T (=DSM 44701T), isolated from a smear-ripened cheese.</title>
        <authorList>
            <consortium name="US DOE Joint Genome Institute (JGI-PGF)"/>
            <person name="Walter F."/>
            <person name="Albersmeier A."/>
            <person name="Kalinowski J."/>
            <person name="Ruckert C."/>
        </authorList>
    </citation>
    <scope>NUCLEOTIDE SEQUENCE</scope>
    <source>
        <strain evidence="8">CGMCC 1.15179</strain>
    </source>
</reference>
<feature type="binding site" evidence="6">
    <location>
        <position position="91"/>
    </location>
    <ligand>
        <name>Zn(2+)</name>
        <dbReference type="ChEBI" id="CHEBI:29105"/>
    </ligand>
</feature>
<evidence type="ECO:0000313" key="9">
    <source>
        <dbReference type="Proteomes" id="UP000625210"/>
    </source>
</evidence>
<dbReference type="GO" id="GO:0008156">
    <property type="term" value="P:negative regulation of DNA replication"/>
    <property type="evidence" value="ECO:0007669"/>
    <property type="project" value="UniProtKB-UniRule"/>
</dbReference>
<evidence type="ECO:0000256" key="3">
    <source>
        <dbReference type="ARBA" id="ARBA00022723"/>
    </source>
</evidence>
<evidence type="ECO:0000256" key="4">
    <source>
        <dbReference type="ARBA" id="ARBA00022833"/>
    </source>
</evidence>
<comment type="subunit">
    <text evidence="6">Homotetramer. Interacts with both DnaA and DnaN, acting as a bridge between these two proteins.</text>
</comment>
<evidence type="ECO:0000256" key="7">
    <source>
        <dbReference type="SAM" id="Coils"/>
    </source>
</evidence>
<dbReference type="SUPFAM" id="SSF90257">
    <property type="entry name" value="Myosin rod fragments"/>
    <property type="match status" value="1"/>
</dbReference>
<keyword evidence="4 6" id="KW-0862">Zinc</keyword>
<dbReference type="AlphaFoldDB" id="A0A8J2VD46"/>
<keyword evidence="3 6" id="KW-0479">Metal-binding</keyword>
<keyword evidence="5 6" id="KW-0236">DNA replication inhibitor</keyword>
<dbReference type="GO" id="GO:0008270">
    <property type="term" value="F:zinc ion binding"/>
    <property type="evidence" value="ECO:0007669"/>
    <property type="project" value="UniProtKB-UniRule"/>
</dbReference>
<evidence type="ECO:0000256" key="5">
    <source>
        <dbReference type="ARBA" id="ARBA00022880"/>
    </source>
</evidence>
<reference evidence="8" key="2">
    <citation type="submission" date="2020-09" db="EMBL/GenBank/DDBJ databases">
        <authorList>
            <person name="Sun Q."/>
            <person name="Zhou Y."/>
        </authorList>
    </citation>
    <scope>NUCLEOTIDE SEQUENCE</scope>
    <source>
        <strain evidence="8">CGMCC 1.15179</strain>
    </source>
</reference>
<comment type="cofactor">
    <cofactor evidence="6">
        <name>Zn(2+)</name>
        <dbReference type="ChEBI" id="CHEBI:29105"/>
    </cofactor>
    <text evidence="6">Binds 1 zinc ion per subunit.</text>
</comment>
<feature type="coiled-coil region" evidence="7">
    <location>
        <begin position="13"/>
        <end position="61"/>
    </location>
</feature>
<evidence type="ECO:0000256" key="6">
    <source>
        <dbReference type="HAMAP-Rule" id="MF_01159"/>
    </source>
</evidence>
<organism evidence="8 9">
    <name type="scientific">Marinithermofilum abyssi</name>
    <dbReference type="NCBI Taxonomy" id="1571185"/>
    <lineage>
        <taxon>Bacteria</taxon>
        <taxon>Bacillati</taxon>
        <taxon>Bacillota</taxon>
        <taxon>Bacilli</taxon>
        <taxon>Bacillales</taxon>
        <taxon>Thermoactinomycetaceae</taxon>
        <taxon>Marinithermofilum</taxon>
    </lineage>
</organism>
<comment type="similarity">
    <text evidence="6">Belongs to the YabA family.</text>
</comment>
<dbReference type="GO" id="GO:0043590">
    <property type="term" value="C:bacterial nucleoid"/>
    <property type="evidence" value="ECO:0007669"/>
    <property type="project" value="UniProtKB-UniRule"/>
</dbReference>
<dbReference type="Pfam" id="PF06156">
    <property type="entry name" value="YabA"/>
    <property type="match status" value="1"/>
</dbReference>
<name>A0A8J2VD46_9BACL</name>
<feature type="binding site" evidence="6">
    <location>
        <position position="93"/>
    </location>
    <ligand>
        <name>Zn(2+)</name>
        <dbReference type="ChEBI" id="CHEBI:29105"/>
    </ligand>
</feature>
<keyword evidence="9" id="KW-1185">Reference proteome</keyword>
<dbReference type="Proteomes" id="UP000625210">
    <property type="component" value="Unassembled WGS sequence"/>
</dbReference>
<comment type="subcellular location">
    <subcellularLocation>
        <location evidence="6">Cytoplasm</location>
        <location evidence="6">Nucleoid</location>
    </subcellularLocation>
    <text evidence="6">Localizes in tight foci, which correspond to the replisome at mid-cell throughout the cell cycle.</text>
</comment>
<dbReference type="InterPro" id="IPR010377">
    <property type="entry name" value="YabA"/>
</dbReference>
<protein>
    <recommendedName>
        <fullName evidence="6">Replication initiation control protein YabA</fullName>
    </recommendedName>
</protein>
<evidence type="ECO:0000313" key="8">
    <source>
        <dbReference type="EMBL" id="GGE22034.1"/>
    </source>
</evidence>
<proteinExistence type="inferred from homology"/>
<gene>
    <name evidence="6" type="primary">yabA</name>
    <name evidence="8" type="ORF">GCM10011571_25170</name>
</gene>
<feature type="binding site" evidence="6">
    <location>
        <position position="106"/>
    </location>
    <ligand>
        <name>Zn(2+)</name>
        <dbReference type="ChEBI" id="CHEBI:29105"/>
    </ligand>
</feature>
<comment type="function">
    <text evidence="6">Involved in control of chromosome replication initiation. Inhibits the cooperative binding of DnaA to the oriC region, thus negatively regulating initiation of chromosome replication. Inhibits the ability of DnaA-ATP to form a helix on DNA; does not disassemble preformed DnaA-DNA helices. Decreases the residence time of DnaA on the chromosome at its binding sites (oriC, replication forks and promoter-binding sites). Tethers DnaA to the replication machinery via the DNA polymerase beta sliding clamp subunit (dnaN). Associates with oriC and other DnaA targets on the chromosome in a DnaA-dependent manner.</text>
</comment>
<dbReference type="GO" id="GO:0006260">
    <property type="term" value="P:DNA replication"/>
    <property type="evidence" value="ECO:0007669"/>
    <property type="project" value="UniProtKB-KW"/>
</dbReference>